<dbReference type="Pfam" id="PF11162">
    <property type="entry name" value="DUF2946"/>
    <property type="match status" value="1"/>
</dbReference>
<comment type="caution">
    <text evidence="1">The sequence shown here is derived from an EMBL/GenBank/DDBJ whole genome shotgun (WGS) entry which is preliminary data.</text>
</comment>
<gene>
    <name evidence="1" type="ORF">Ttaiw_00817</name>
</gene>
<dbReference type="AlphaFoldDB" id="A0A554XAU8"/>
<evidence type="ECO:0000313" key="1">
    <source>
        <dbReference type="EMBL" id="TSE32957.1"/>
    </source>
</evidence>
<dbReference type="EMBL" id="VJOM01000006">
    <property type="protein sequence ID" value="TSE32957.1"/>
    <property type="molecule type" value="Genomic_DNA"/>
</dbReference>
<keyword evidence="2" id="KW-1185">Reference proteome</keyword>
<dbReference type="Proteomes" id="UP000317763">
    <property type="component" value="Unassembled WGS sequence"/>
</dbReference>
<protein>
    <recommendedName>
        <fullName evidence="3">DUF2946 domain-containing protein</fullName>
    </recommendedName>
</protein>
<dbReference type="InterPro" id="IPR021333">
    <property type="entry name" value="DUF2946"/>
</dbReference>
<accession>A0A554XAU8</accession>
<sequence>MLWASLSSALARVWVEDGPGRIEICTSTGVVWVTPDGGIDGGASDDAPSTGLASIHCDWCLFSAAALGLPADANPTWVDTARVADAPTGEGGLRAADGGRWWRPALRAPPH</sequence>
<proteinExistence type="predicted"/>
<name>A0A554XAU8_9BURK</name>
<organism evidence="1 2">
    <name type="scientific">Tepidimonas taiwanensis</name>
    <dbReference type="NCBI Taxonomy" id="307486"/>
    <lineage>
        <taxon>Bacteria</taxon>
        <taxon>Pseudomonadati</taxon>
        <taxon>Pseudomonadota</taxon>
        <taxon>Betaproteobacteria</taxon>
        <taxon>Burkholderiales</taxon>
        <taxon>Tepidimonas</taxon>
    </lineage>
</organism>
<evidence type="ECO:0000313" key="2">
    <source>
        <dbReference type="Proteomes" id="UP000317763"/>
    </source>
</evidence>
<reference evidence="1 2" key="1">
    <citation type="submission" date="2019-07" db="EMBL/GenBank/DDBJ databases">
        <title>Tepidimonas taiwanensis I1-1 draft genome.</title>
        <authorList>
            <person name="Da Costa M.S."/>
            <person name="Froufe H.J.C."/>
            <person name="Egas C."/>
            <person name="Albuquerque L."/>
        </authorList>
    </citation>
    <scope>NUCLEOTIDE SEQUENCE [LARGE SCALE GENOMIC DNA]</scope>
    <source>
        <strain evidence="1 2">I1-1</strain>
    </source>
</reference>
<evidence type="ECO:0008006" key="3">
    <source>
        <dbReference type="Google" id="ProtNLM"/>
    </source>
</evidence>